<evidence type="ECO:0000313" key="1">
    <source>
        <dbReference type="EMBL" id="KZP08165.1"/>
    </source>
</evidence>
<proteinExistence type="predicted"/>
<accession>A0A165X3L6</accession>
<gene>
    <name evidence="1" type="ORF">FIBSPDRAFT_939130</name>
</gene>
<sequence>MANASIATQARPEITFYLLGERITNIVASMQVVGWTLLDQNVKDLIPTTYEASKAYLDEERLKPDGQRDLHREMCMIFVLGIPDEQDLLLVIESTNNDNTLKVSLPLKPQSTIFLPTSEIPPAIFGTREDPYSRVLFDQRASGPSKGHSNQLTSFELSHIEPNVDELAENDPSLPKTVHHGRASILLSYFTRSGSEMEGVEGEHGND</sequence>
<evidence type="ECO:0000313" key="2">
    <source>
        <dbReference type="Proteomes" id="UP000076532"/>
    </source>
</evidence>
<dbReference type="Proteomes" id="UP000076532">
    <property type="component" value="Unassembled WGS sequence"/>
</dbReference>
<dbReference type="EMBL" id="KV417729">
    <property type="protein sequence ID" value="KZP08165.1"/>
    <property type="molecule type" value="Genomic_DNA"/>
</dbReference>
<dbReference type="AlphaFoldDB" id="A0A165X3L6"/>
<keyword evidence="2" id="KW-1185">Reference proteome</keyword>
<dbReference type="OrthoDB" id="3079716at2759"/>
<protein>
    <submittedName>
        <fullName evidence="1">Uncharacterized protein</fullName>
    </submittedName>
</protein>
<organism evidence="1 2">
    <name type="scientific">Athelia psychrophila</name>
    <dbReference type="NCBI Taxonomy" id="1759441"/>
    <lineage>
        <taxon>Eukaryota</taxon>
        <taxon>Fungi</taxon>
        <taxon>Dikarya</taxon>
        <taxon>Basidiomycota</taxon>
        <taxon>Agaricomycotina</taxon>
        <taxon>Agaricomycetes</taxon>
        <taxon>Agaricomycetidae</taxon>
        <taxon>Atheliales</taxon>
        <taxon>Atheliaceae</taxon>
        <taxon>Athelia</taxon>
    </lineage>
</organism>
<name>A0A165X3L6_9AGAM</name>
<reference evidence="1 2" key="1">
    <citation type="journal article" date="2016" name="Mol. Biol. Evol.">
        <title>Comparative Genomics of Early-Diverging Mushroom-Forming Fungi Provides Insights into the Origins of Lignocellulose Decay Capabilities.</title>
        <authorList>
            <person name="Nagy L.G."/>
            <person name="Riley R."/>
            <person name="Tritt A."/>
            <person name="Adam C."/>
            <person name="Daum C."/>
            <person name="Floudas D."/>
            <person name="Sun H."/>
            <person name="Yadav J.S."/>
            <person name="Pangilinan J."/>
            <person name="Larsson K.H."/>
            <person name="Matsuura K."/>
            <person name="Barry K."/>
            <person name="Labutti K."/>
            <person name="Kuo R."/>
            <person name="Ohm R.A."/>
            <person name="Bhattacharya S.S."/>
            <person name="Shirouzu T."/>
            <person name="Yoshinaga Y."/>
            <person name="Martin F.M."/>
            <person name="Grigoriev I.V."/>
            <person name="Hibbett D.S."/>
        </authorList>
    </citation>
    <scope>NUCLEOTIDE SEQUENCE [LARGE SCALE GENOMIC DNA]</scope>
    <source>
        <strain evidence="1 2">CBS 109695</strain>
    </source>
</reference>